<evidence type="ECO:0000256" key="2">
    <source>
        <dbReference type="ARBA" id="ARBA00022692"/>
    </source>
</evidence>
<dbReference type="AlphaFoldDB" id="A0A1F7L226"/>
<sequence>MDTNSYLLVIAGIIAIIIELLLGAATGFDLLIIGIICIISGVLGIVFHSFLFALGCVIFLSFLYIFIGRKYVKNSLAIDTKKTNIDSIIGKRGVVVKKIQIHHPGQVKVEGETWRAEADKNIDVHTEVMIQSVTGITLKVIPV</sequence>
<dbReference type="SUPFAM" id="SSF141322">
    <property type="entry name" value="NfeD domain-like"/>
    <property type="match status" value="1"/>
</dbReference>
<accession>A0A1F7L226</accession>
<feature type="transmembrane region" description="Helical" evidence="5">
    <location>
        <begin position="32"/>
        <end position="65"/>
    </location>
</feature>
<keyword evidence="2 5" id="KW-0812">Transmembrane</keyword>
<proteinExistence type="predicted"/>
<dbReference type="InterPro" id="IPR002810">
    <property type="entry name" value="NfeD-like_C"/>
</dbReference>
<protein>
    <recommendedName>
        <fullName evidence="6">NfeD-like C-terminal domain-containing protein</fullName>
    </recommendedName>
</protein>
<dbReference type="Proteomes" id="UP000177050">
    <property type="component" value="Unassembled WGS sequence"/>
</dbReference>
<name>A0A1F7L226_9BACT</name>
<dbReference type="InterPro" id="IPR012340">
    <property type="entry name" value="NA-bd_OB-fold"/>
</dbReference>
<dbReference type="PANTHER" id="PTHR33507:SF3">
    <property type="entry name" value="INNER MEMBRANE PROTEIN YBBJ"/>
    <property type="match status" value="1"/>
</dbReference>
<dbReference type="PANTHER" id="PTHR33507">
    <property type="entry name" value="INNER MEMBRANE PROTEIN YBBJ"/>
    <property type="match status" value="1"/>
</dbReference>
<dbReference type="Gene3D" id="2.40.50.140">
    <property type="entry name" value="Nucleic acid-binding proteins"/>
    <property type="match status" value="1"/>
</dbReference>
<organism evidence="7 8">
    <name type="scientific">Candidatus Roizmanbacteria bacterium RIFOXYD1_FULL_38_12</name>
    <dbReference type="NCBI Taxonomy" id="1802093"/>
    <lineage>
        <taxon>Bacteria</taxon>
        <taxon>Candidatus Roizmaniibacteriota</taxon>
    </lineage>
</organism>
<reference evidence="7 8" key="1">
    <citation type="journal article" date="2016" name="Nat. Commun.">
        <title>Thousands of microbial genomes shed light on interconnected biogeochemical processes in an aquifer system.</title>
        <authorList>
            <person name="Anantharaman K."/>
            <person name="Brown C.T."/>
            <person name="Hug L.A."/>
            <person name="Sharon I."/>
            <person name="Castelle C.J."/>
            <person name="Probst A.J."/>
            <person name="Thomas B.C."/>
            <person name="Singh A."/>
            <person name="Wilkins M.J."/>
            <person name="Karaoz U."/>
            <person name="Brodie E.L."/>
            <person name="Williams K.H."/>
            <person name="Hubbard S.S."/>
            <person name="Banfield J.F."/>
        </authorList>
    </citation>
    <scope>NUCLEOTIDE SEQUENCE [LARGE SCALE GENOMIC DNA]</scope>
</reference>
<feature type="domain" description="NfeD-like C-terminal" evidence="6">
    <location>
        <begin position="86"/>
        <end position="140"/>
    </location>
</feature>
<dbReference type="GO" id="GO:0005886">
    <property type="term" value="C:plasma membrane"/>
    <property type="evidence" value="ECO:0007669"/>
    <property type="project" value="TreeGrafter"/>
</dbReference>
<evidence type="ECO:0000313" key="8">
    <source>
        <dbReference type="Proteomes" id="UP000177050"/>
    </source>
</evidence>
<keyword evidence="3 5" id="KW-1133">Transmembrane helix</keyword>
<dbReference type="EMBL" id="MGBR01000001">
    <property type="protein sequence ID" value="OGK74190.1"/>
    <property type="molecule type" value="Genomic_DNA"/>
</dbReference>
<evidence type="ECO:0000256" key="5">
    <source>
        <dbReference type="SAM" id="Phobius"/>
    </source>
</evidence>
<dbReference type="Pfam" id="PF01957">
    <property type="entry name" value="NfeD"/>
    <property type="match status" value="1"/>
</dbReference>
<comment type="caution">
    <text evidence="7">The sequence shown here is derived from an EMBL/GenBank/DDBJ whole genome shotgun (WGS) entry which is preliminary data.</text>
</comment>
<evidence type="ECO:0000259" key="6">
    <source>
        <dbReference type="Pfam" id="PF01957"/>
    </source>
</evidence>
<feature type="transmembrane region" description="Helical" evidence="5">
    <location>
        <begin position="7"/>
        <end position="26"/>
    </location>
</feature>
<comment type="subcellular location">
    <subcellularLocation>
        <location evidence="1">Membrane</location>
        <topology evidence="1">Multi-pass membrane protein</topology>
    </subcellularLocation>
</comment>
<evidence type="ECO:0000256" key="4">
    <source>
        <dbReference type="ARBA" id="ARBA00023136"/>
    </source>
</evidence>
<gene>
    <name evidence="7" type="ORF">A3K52_05490</name>
</gene>
<evidence type="ECO:0000256" key="1">
    <source>
        <dbReference type="ARBA" id="ARBA00004141"/>
    </source>
</evidence>
<dbReference type="InterPro" id="IPR052165">
    <property type="entry name" value="Membrane_assoc_protease"/>
</dbReference>
<keyword evidence="4 5" id="KW-0472">Membrane</keyword>
<evidence type="ECO:0000313" key="7">
    <source>
        <dbReference type="EMBL" id="OGK74190.1"/>
    </source>
</evidence>
<evidence type="ECO:0000256" key="3">
    <source>
        <dbReference type="ARBA" id="ARBA00022989"/>
    </source>
</evidence>